<dbReference type="EC" id="2.3.2.27" evidence="4"/>
<keyword evidence="8 13" id="KW-0863">Zinc-finger</keyword>
<dbReference type="PANTHER" id="PTHR46913:SF1">
    <property type="entry name" value="RING-H2 FINGER PROTEIN ATL16"/>
    <property type="match status" value="1"/>
</dbReference>
<name>A0AAP0JVE7_9MAGN</name>
<feature type="region of interest" description="Disordered" evidence="14">
    <location>
        <begin position="214"/>
        <end position="244"/>
    </location>
</feature>
<evidence type="ECO:0000259" key="16">
    <source>
        <dbReference type="PROSITE" id="PS50089"/>
    </source>
</evidence>
<dbReference type="PANTHER" id="PTHR46913">
    <property type="entry name" value="RING-H2 FINGER PROTEIN ATL16"/>
    <property type="match status" value="1"/>
</dbReference>
<evidence type="ECO:0000256" key="1">
    <source>
        <dbReference type="ARBA" id="ARBA00000900"/>
    </source>
</evidence>
<keyword evidence="18" id="KW-1185">Reference proteome</keyword>
<comment type="catalytic activity">
    <reaction evidence="1">
        <text>S-ubiquitinyl-[E2 ubiquitin-conjugating enzyme]-L-cysteine + [acceptor protein]-L-lysine = [E2 ubiquitin-conjugating enzyme]-L-cysteine + N(6)-ubiquitinyl-[acceptor protein]-L-lysine.</text>
        <dbReference type="EC" id="2.3.2.27"/>
    </reaction>
</comment>
<dbReference type="InterPro" id="IPR001841">
    <property type="entry name" value="Znf_RING"/>
</dbReference>
<evidence type="ECO:0000256" key="14">
    <source>
        <dbReference type="SAM" id="MobiDB-lite"/>
    </source>
</evidence>
<dbReference type="InterPro" id="IPR044600">
    <property type="entry name" value="ATL1/ATL16-like"/>
</dbReference>
<feature type="domain" description="RING-type" evidence="16">
    <location>
        <begin position="126"/>
        <end position="168"/>
    </location>
</feature>
<keyword evidence="11 15" id="KW-1133">Transmembrane helix</keyword>
<dbReference type="Pfam" id="PF13639">
    <property type="entry name" value="zf-RING_2"/>
    <property type="match status" value="1"/>
</dbReference>
<keyword evidence="7" id="KW-0479">Metal-binding</keyword>
<keyword evidence="10" id="KW-0862">Zinc</keyword>
<evidence type="ECO:0000256" key="11">
    <source>
        <dbReference type="ARBA" id="ARBA00022989"/>
    </source>
</evidence>
<dbReference type="GO" id="GO:0016020">
    <property type="term" value="C:membrane"/>
    <property type="evidence" value="ECO:0007669"/>
    <property type="project" value="UniProtKB-SubCell"/>
</dbReference>
<evidence type="ECO:0000256" key="3">
    <source>
        <dbReference type="ARBA" id="ARBA00004906"/>
    </source>
</evidence>
<protein>
    <recommendedName>
        <fullName evidence="4">RING-type E3 ubiquitin transferase</fullName>
        <ecNumber evidence="4">2.3.2.27</ecNumber>
    </recommendedName>
</protein>
<evidence type="ECO:0000256" key="10">
    <source>
        <dbReference type="ARBA" id="ARBA00022833"/>
    </source>
</evidence>
<evidence type="ECO:0000313" key="17">
    <source>
        <dbReference type="EMBL" id="KAK9140579.1"/>
    </source>
</evidence>
<dbReference type="FunFam" id="3.30.40.10:FF:000187">
    <property type="entry name" value="E3 ubiquitin-protein ligase ATL6"/>
    <property type="match status" value="1"/>
</dbReference>
<keyword evidence="5" id="KW-0808">Transferase</keyword>
<proteinExistence type="predicted"/>
<dbReference type="GO" id="GO:0016567">
    <property type="term" value="P:protein ubiquitination"/>
    <property type="evidence" value="ECO:0007669"/>
    <property type="project" value="InterPro"/>
</dbReference>
<accession>A0AAP0JVE7</accession>
<comment type="subcellular location">
    <subcellularLocation>
        <location evidence="2">Membrane</location>
        <topology evidence="2">Single-pass membrane protein</topology>
    </subcellularLocation>
</comment>
<dbReference type="PROSITE" id="PS50089">
    <property type="entry name" value="ZF_RING_2"/>
    <property type="match status" value="1"/>
</dbReference>
<evidence type="ECO:0000256" key="6">
    <source>
        <dbReference type="ARBA" id="ARBA00022692"/>
    </source>
</evidence>
<comment type="caution">
    <text evidence="17">The sequence shown here is derived from an EMBL/GenBank/DDBJ whole genome shotgun (WGS) entry which is preliminary data.</text>
</comment>
<evidence type="ECO:0000256" key="13">
    <source>
        <dbReference type="PROSITE-ProRule" id="PRU00175"/>
    </source>
</evidence>
<evidence type="ECO:0000256" key="5">
    <source>
        <dbReference type="ARBA" id="ARBA00022679"/>
    </source>
</evidence>
<keyword evidence="6 15" id="KW-0812">Transmembrane</keyword>
<evidence type="ECO:0000256" key="12">
    <source>
        <dbReference type="ARBA" id="ARBA00023136"/>
    </source>
</evidence>
<evidence type="ECO:0000256" key="15">
    <source>
        <dbReference type="SAM" id="Phobius"/>
    </source>
</evidence>
<evidence type="ECO:0000256" key="8">
    <source>
        <dbReference type="ARBA" id="ARBA00022771"/>
    </source>
</evidence>
<evidence type="ECO:0000256" key="7">
    <source>
        <dbReference type="ARBA" id="ARBA00022723"/>
    </source>
</evidence>
<feature type="transmembrane region" description="Helical" evidence="15">
    <location>
        <begin position="31"/>
        <end position="52"/>
    </location>
</feature>
<organism evidence="17 18">
    <name type="scientific">Stephania cephalantha</name>
    <dbReference type="NCBI Taxonomy" id="152367"/>
    <lineage>
        <taxon>Eukaryota</taxon>
        <taxon>Viridiplantae</taxon>
        <taxon>Streptophyta</taxon>
        <taxon>Embryophyta</taxon>
        <taxon>Tracheophyta</taxon>
        <taxon>Spermatophyta</taxon>
        <taxon>Magnoliopsida</taxon>
        <taxon>Ranunculales</taxon>
        <taxon>Menispermaceae</taxon>
        <taxon>Menispermoideae</taxon>
        <taxon>Cissampelideae</taxon>
        <taxon>Stephania</taxon>
    </lineage>
</organism>
<evidence type="ECO:0000256" key="9">
    <source>
        <dbReference type="ARBA" id="ARBA00022786"/>
    </source>
</evidence>
<dbReference type="EMBL" id="JBBNAG010000004">
    <property type="protein sequence ID" value="KAK9140579.1"/>
    <property type="molecule type" value="Genomic_DNA"/>
</dbReference>
<reference evidence="17 18" key="1">
    <citation type="submission" date="2024-01" db="EMBL/GenBank/DDBJ databases">
        <title>Genome assemblies of Stephania.</title>
        <authorList>
            <person name="Yang L."/>
        </authorList>
    </citation>
    <scope>NUCLEOTIDE SEQUENCE [LARGE SCALE GENOMIC DNA]</scope>
    <source>
        <strain evidence="17">JXDWG</strain>
        <tissue evidence="17">Leaf</tissue>
    </source>
</reference>
<dbReference type="Proteomes" id="UP001419268">
    <property type="component" value="Unassembled WGS sequence"/>
</dbReference>
<dbReference type="Gene3D" id="3.30.40.10">
    <property type="entry name" value="Zinc/RING finger domain, C3HC4 (zinc finger)"/>
    <property type="match status" value="1"/>
</dbReference>
<dbReference type="GO" id="GO:0008270">
    <property type="term" value="F:zinc ion binding"/>
    <property type="evidence" value="ECO:0007669"/>
    <property type="project" value="UniProtKB-KW"/>
</dbReference>
<dbReference type="InterPro" id="IPR013083">
    <property type="entry name" value="Znf_RING/FYVE/PHD"/>
</dbReference>
<comment type="pathway">
    <text evidence="3">Protein modification; protein ubiquitination.</text>
</comment>
<evidence type="ECO:0000256" key="4">
    <source>
        <dbReference type="ARBA" id="ARBA00012483"/>
    </source>
</evidence>
<dbReference type="CDD" id="cd16461">
    <property type="entry name" value="RING-H2_EL5-like"/>
    <property type="match status" value="1"/>
</dbReference>
<feature type="compositionally biased region" description="Polar residues" evidence="14">
    <location>
        <begin position="220"/>
        <end position="244"/>
    </location>
</feature>
<dbReference type="AlphaFoldDB" id="A0AAP0JVE7"/>
<keyword evidence="12 15" id="KW-0472">Membrane</keyword>
<evidence type="ECO:0000256" key="2">
    <source>
        <dbReference type="ARBA" id="ARBA00004167"/>
    </source>
</evidence>
<feature type="region of interest" description="Disordered" evidence="14">
    <location>
        <begin position="1"/>
        <end position="20"/>
    </location>
</feature>
<sequence>MGSEQGRYHTHKVPNYPPPPSIRSHDTSFPIILVAIIGILATAFLLVSYYVFVIKCCFNWHPIEVFRTRRRRRQRDEDRLNIIYASTSPRMSTGLDESVIRAIPIVQFKRVREEFDEKRNISLCECAVCLNEFQEEEKIRILPGCSHLFHIDCIDVWLQSNANCPLCRTSISVQPHSIPAFTQLPTPPRGDPDRFTDHRIDMDDNFVTIEIRNNGDPELPNTTHQSTSPINNSSIRKLDQSTGSTNLQKKAKKLNWVSSMSDEIIDVRTKDDGFSVQPIRRSISMDSSADRQLLLSVQEALQQQSRQCSDISGTSEGCTSSSNINSRMRRSLFSFGSGRALSKSAVLPVEFNKSKI</sequence>
<gene>
    <name evidence="17" type="ORF">Scep_010260</name>
</gene>
<keyword evidence="9" id="KW-0833">Ubl conjugation pathway</keyword>
<dbReference type="GO" id="GO:0061630">
    <property type="term" value="F:ubiquitin protein ligase activity"/>
    <property type="evidence" value="ECO:0007669"/>
    <property type="project" value="UniProtKB-EC"/>
</dbReference>
<evidence type="ECO:0000313" key="18">
    <source>
        <dbReference type="Proteomes" id="UP001419268"/>
    </source>
</evidence>
<dbReference type="SUPFAM" id="SSF57850">
    <property type="entry name" value="RING/U-box"/>
    <property type="match status" value="1"/>
</dbReference>
<dbReference type="SMART" id="SM00184">
    <property type="entry name" value="RING"/>
    <property type="match status" value="1"/>
</dbReference>